<dbReference type="GO" id="GO:0051087">
    <property type="term" value="F:protein-folding chaperone binding"/>
    <property type="evidence" value="ECO:0007669"/>
    <property type="project" value="TreeGrafter"/>
</dbReference>
<dbReference type="SUPFAM" id="SSF49764">
    <property type="entry name" value="HSP20-like chaperones"/>
    <property type="match status" value="1"/>
</dbReference>
<evidence type="ECO:0000313" key="3">
    <source>
        <dbReference type="Ensembl" id="ENSNBRP00000028525.1"/>
    </source>
</evidence>
<proteinExistence type="inferred from homology"/>
<dbReference type="GeneTree" id="ENSGT00940000163448"/>
<dbReference type="PROSITE" id="PS51203">
    <property type="entry name" value="CS"/>
    <property type="match status" value="1"/>
</dbReference>
<name>A0A3Q4HWY7_NEOBR</name>
<accession>A0A3Q4HWY7</accession>
<dbReference type="Ensembl" id="ENSNBRT00000029269.1">
    <property type="protein sequence ID" value="ENSNBRP00000028525.1"/>
    <property type="gene ID" value="ENSNBRG00000021656.1"/>
</dbReference>
<dbReference type="GO" id="GO:0005634">
    <property type="term" value="C:nucleus"/>
    <property type="evidence" value="ECO:0007669"/>
    <property type="project" value="TreeGrafter"/>
</dbReference>
<protein>
    <submittedName>
        <fullName evidence="3">Prostaglandin E synthase 3 like</fullName>
    </submittedName>
</protein>
<keyword evidence="4" id="KW-1185">Reference proteome</keyword>
<dbReference type="Proteomes" id="UP000261580">
    <property type="component" value="Unassembled WGS sequence"/>
</dbReference>
<dbReference type="PANTHER" id="PTHR22932">
    <property type="entry name" value="TELOMERASE-BINDING PROTEIN P23 HSP90 CO-CHAPERONE"/>
    <property type="match status" value="1"/>
</dbReference>
<comment type="similarity">
    <text evidence="1">Belongs to the p23/wos2 family.</text>
</comment>
<dbReference type="STRING" id="32507.ENSNBRP00000028525"/>
<dbReference type="GO" id="GO:0051131">
    <property type="term" value="P:chaperone-mediated protein complex assembly"/>
    <property type="evidence" value="ECO:0007669"/>
    <property type="project" value="TreeGrafter"/>
</dbReference>
<reference evidence="3" key="2">
    <citation type="submission" date="2025-09" db="UniProtKB">
        <authorList>
            <consortium name="Ensembl"/>
        </authorList>
    </citation>
    <scope>IDENTIFICATION</scope>
</reference>
<dbReference type="AlphaFoldDB" id="A0A3Q4HWY7"/>
<dbReference type="InterPro" id="IPR045250">
    <property type="entry name" value="p23-like"/>
</dbReference>
<feature type="domain" description="CS" evidence="2">
    <location>
        <begin position="38"/>
        <end position="125"/>
    </location>
</feature>
<dbReference type="InterPro" id="IPR007052">
    <property type="entry name" value="CS_dom"/>
</dbReference>
<sequence length="188" mass="22423">MIHKFSKIYFKIINVSRFCPQLLKFHCIPQAMLVNNLPSPAHALWFDRKKYVTINFMVQKPKDVQVDIQPDKLILCKNETDDVYYNELHFYDKVQIHDSRERVYDRTVNVLLRKMKPDCAWPRLQKDPAKASWISVDFDNWRDWENEDDEGKEEYDHYVDMIREMANNDKGEAPDMGDLSDVSEVFSI</sequence>
<evidence type="ECO:0000313" key="4">
    <source>
        <dbReference type="Proteomes" id="UP000261580"/>
    </source>
</evidence>
<organism evidence="3 4">
    <name type="scientific">Neolamprologus brichardi</name>
    <name type="common">Fairy cichlid</name>
    <name type="synonym">Lamprologus brichardi</name>
    <dbReference type="NCBI Taxonomy" id="32507"/>
    <lineage>
        <taxon>Eukaryota</taxon>
        <taxon>Metazoa</taxon>
        <taxon>Chordata</taxon>
        <taxon>Craniata</taxon>
        <taxon>Vertebrata</taxon>
        <taxon>Euteleostomi</taxon>
        <taxon>Actinopterygii</taxon>
        <taxon>Neopterygii</taxon>
        <taxon>Teleostei</taxon>
        <taxon>Neoteleostei</taxon>
        <taxon>Acanthomorphata</taxon>
        <taxon>Ovalentaria</taxon>
        <taxon>Cichlomorphae</taxon>
        <taxon>Cichliformes</taxon>
        <taxon>Cichlidae</taxon>
        <taxon>African cichlids</taxon>
        <taxon>Pseudocrenilabrinae</taxon>
        <taxon>Lamprologini</taxon>
        <taxon>Neolamprologus</taxon>
    </lineage>
</organism>
<dbReference type="GO" id="GO:0005829">
    <property type="term" value="C:cytosol"/>
    <property type="evidence" value="ECO:0007669"/>
    <property type="project" value="TreeGrafter"/>
</dbReference>
<dbReference type="Bgee" id="ENSNBRG00000021656">
    <property type="expression patterns" value="Expressed in heart and 3 other cell types or tissues"/>
</dbReference>
<dbReference type="InterPro" id="IPR008978">
    <property type="entry name" value="HSP20-like_chaperone"/>
</dbReference>
<dbReference type="GO" id="GO:0006457">
    <property type="term" value="P:protein folding"/>
    <property type="evidence" value="ECO:0007669"/>
    <property type="project" value="TreeGrafter"/>
</dbReference>
<reference evidence="3" key="1">
    <citation type="submission" date="2025-08" db="UniProtKB">
        <authorList>
            <consortium name="Ensembl"/>
        </authorList>
    </citation>
    <scope>IDENTIFICATION</scope>
</reference>
<evidence type="ECO:0000259" key="2">
    <source>
        <dbReference type="PROSITE" id="PS51203"/>
    </source>
</evidence>
<dbReference type="Pfam" id="PF04969">
    <property type="entry name" value="CS"/>
    <property type="match status" value="1"/>
</dbReference>
<dbReference type="Gene3D" id="2.60.40.790">
    <property type="match status" value="1"/>
</dbReference>
<dbReference type="PANTHER" id="PTHR22932:SF4">
    <property type="entry name" value="PROTEIN PTGES3L-RELATED"/>
    <property type="match status" value="1"/>
</dbReference>
<evidence type="ECO:0000256" key="1">
    <source>
        <dbReference type="ARBA" id="ARBA00025733"/>
    </source>
</evidence>
<dbReference type="OMA" id="YDRTINL"/>
<dbReference type="GO" id="GO:0051879">
    <property type="term" value="F:Hsp90 protein binding"/>
    <property type="evidence" value="ECO:0007669"/>
    <property type="project" value="InterPro"/>
</dbReference>